<dbReference type="PROSITE" id="PS51296">
    <property type="entry name" value="RIESKE"/>
    <property type="match status" value="1"/>
</dbReference>
<keyword evidence="2" id="KW-0479">Metal-binding</keyword>
<keyword evidence="1" id="KW-0001">2Fe-2S</keyword>
<evidence type="ECO:0000259" key="5">
    <source>
        <dbReference type="PROSITE" id="PS51296"/>
    </source>
</evidence>
<evidence type="ECO:0000256" key="2">
    <source>
        <dbReference type="ARBA" id="ARBA00022723"/>
    </source>
</evidence>
<dbReference type="EMBL" id="UOFP01000222">
    <property type="protein sequence ID" value="VAW88458.1"/>
    <property type="molecule type" value="Genomic_DNA"/>
</dbReference>
<dbReference type="InterPro" id="IPR036922">
    <property type="entry name" value="Rieske_2Fe-2S_sf"/>
</dbReference>
<sequence length="102" mass="11424">MTQKLEVCSLEQLKRERYRVVESAELRVAVYFHDQGVYAFEDRCTHNPSPLSGGAIEGDEIICIMHGARFNIKTGAVTMPPARCDLRTFPVSVVDGQVLLEL</sequence>
<keyword evidence="3" id="KW-0408">Iron</keyword>
<dbReference type="InterPro" id="IPR017941">
    <property type="entry name" value="Rieske_2Fe-2S"/>
</dbReference>
<name>A0A3B0Z538_9ZZZZ</name>
<dbReference type="GO" id="GO:0046872">
    <property type="term" value="F:metal ion binding"/>
    <property type="evidence" value="ECO:0007669"/>
    <property type="project" value="UniProtKB-KW"/>
</dbReference>
<dbReference type="SUPFAM" id="SSF50022">
    <property type="entry name" value="ISP domain"/>
    <property type="match status" value="1"/>
</dbReference>
<dbReference type="GO" id="GO:0051537">
    <property type="term" value="F:2 iron, 2 sulfur cluster binding"/>
    <property type="evidence" value="ECO:0007669"/>
    <property type="project" value="UniProtKB-KW"/>
</dbReference>
<protein>
    <submittedName>
        <fullName evidence="6">Ferredoxin, 2Fe-2S</fullName>
    </submittedName>
</protein>
<evidence type="ECO:0000313" key="6">
    <source>
        <dbReference type="EMBL" id="VAW88458.1"/>
    </source>
</evidence>
<dbReference type="PANTHER" id="PTHR21496">
    <property type="entry name" value="FERREDOXIN-RELATED"/>
    <property type="match status" value="1"/>
</dbReference>
<evidence type="ECO:0000256" key="3">
    <source>
        <dbReference type="ARBA" id="ARBA00023004"/>
    </source>
</evidence>
<reference evidence="6" key="1">
    <citation type="submission" date="2018-06" db="EMBL/GenBank/DDBJ databases">
        <authorList>
            <person name="Zhirakovskaya E."/>
        </authorList>
    </citation>
    <scope>NUCLEOTIDE SEQUENCE</scope>
</reference>
<dbReference type="PANTHER" id="PTHR21496:SF23">
    <property type="entry name" value="3-PHENYLPROPIONATE_CINNAMIC ACID DIOXYGENASE FERREDOXIN SUBUNIT"/>
    <property type="match status" value="1"/>
</dbReference>
<gene>
    <name evidence="6" type="ORF">MNBD_GAMMA18-1766</name>
</gene>
<accession>A0A3B0Z538</accession>
<keyword evidence="4" id="KW-0411">Iron-sulfur</keyword>
<dbReference type="Pfam" id="PF00355">
    <property type="entry name" value="Rieske"/>
    <property type="match status" value="1"/>
</dbReference>
<dbReference type="Gene3D" id="2.102.10.10">
    <property type="entry name" value="Rieske [2Fe-2S] iron-sulphur domain"/>
    <property type="match status" value="1"/>
</dbReference>
<feature type="domain" description="Rieske" evidence="5">
    <location>
        <begin position="5"/>
        <end position="100"/>
    </location>
</feature>
<proteinExistence type="predicted"/>
<dbReference type="AlphaFoldDB" id="A0A3B0Z538"/>
<evidence type="ECO:0000256" key="1">
    <source>
        <dbReference type="ARBA" id="ARBA00022714"/>
    </source>
</evidence>
<evidence type="ECO:0000256" key="4">
    <source>
        <dbReference type="ARBA" id="ARBA00023014"/>
    </source>
</evidence>
<organism evidence="6">
    <name type="scientific">hydrothermal vent metagenome</name>
    <dbReference type="NCBI Taxonomy" id="652676"/>
    <lineage>
        <taxon>unclassified sequences</taxon>
        <taxon>metagenomes</taxon>
        <taxon>ecological metagenomes</taxon>
    </lineage>
</organism>